<reference evidence="2" key="1">
    <citation type="submission" date="2018-05" db="EMBL/GenBank/DDBJ databases">
        <title>Complete genome sequnece of Akkermansia muciniphila EB-AMDK-40.</title>
        <authorList>
            <person name="Nam Y.-D."/>
            <person name="Chung W.-H."/>
            <person name="Park Y.S."/>
            <person name="Kang J."/>
        </authorList>
    </citation>
    <scope>NUCLEOTIDE SEQUENCE</scope>
    <source>
        <strain evidence="2">EB-AMDK-40</strain>
    </source>
</reference>
<accession>A0AAE6W1A4</accession>
<evidence type="ECO:0000256" key="1">
    <source>
        <dbReference type="SAM" id="MobiDB-lite"/>
    </source>
</evidence>
<organism evidence="2 3">
    <name type="scientific">Akkermansia massiliensis</name>
    <dbReference type="NCBI Taxonomy" id="2927224"/>
    <lineage>
        <taxon>Bacteria</taxon>
        <taxon>Pseudomonadati</taxon>
        <taxon>Verrucomicrobiota</taxon>
        <taxon>Verrucomicrobiia</taxon>
        <taxon>Verrucomicrobiales</taxon>
        <taxon>Akkermansiaceae</taxon>
        <taxon>Akkermansia</taxon>
    </lineage>
</organism>
<gene>
    <name evidence="2" type="ORF">DMI76_00835</name>
</gene>
<sequence length="233" mass="25956">MIAIREAISPNWAESLCTGKVCFGLDTASTEGKKSNPSSLTATEYWDRIYWQRLVMRWKTEQYAVMLGILELVIGAVPREQRGVLVVDTSNEKFLARELAKDLSGLIRVVGFYGQQVVTYCGEKSDAKTAMGAAYCSALEDGLIAMPPGKWLETDHRLVTRNGARFEADVDAQGNHADTFDSGKLSYWGHVGTGLESCSPSSWRQKDRRGKTRKGNNRASGPRRWGGIRTRRF</sequence>
<evidence type="ECO:0000313" key="2">
    <source>
        <dbReference type="EMBL" id="QHV62009.1"/>
    </source>
</evidence>
<protein>
    <submittedName>
        <fullName evidence="2">Uncharacterized protein</fullName>
    </submittedName>
</protein>
<dbReference type="RefSeq" id="WP_205575890.1">
    <property type="nucleotide sequence ID" value="NZ_CP029701.1"/>
</dbReference>
<evidence type="ECO:0000313" key="3">
    <source>
        <dbReference type="Proteomes" id="UP000642553"/>
    </source>
</evidence>
<name>A0AAE6W1A4_9BACT</name>
<dbReference type="AlphaFoldDB" id="A0AAE6W1A4"/>
<feature type="region of interest" description="Disordered" evidence="1">
    <location>
        <begin position="199"/>
        <end position="233"/>
    </location>
</feature>
<proteinExistence type="predicted"/>
<dbReference type="EMBL" id="CP029701">
    <property type="protein sequence ID" value="QHV62009.1"/>
    <property type="molecule type" value="Genomic_DNA"/>
</dbReference>
<dbReference type="Proteomes" id="UP000642553">
    <property type="component" value="Chromosome"/>
</dbReference>
<feature type="compositionally biased region" description="Basic residues" evidence="1">
    <location>
        <begin position="206"/>
        <end position="216"/>
    </location>
</feature>